<dbReference type="Proteomes" id="UP000324222">
    <property type="component" value="Unassembled WGS sequence"/>
</dbReference>
<proteinExistence type="predicted"/>
<sequence length="13" mass="1493">MGRMGRSHIIAYT</sequence>
<protein>
    <submittedName>
        <fullName evidence="1">Uncharacterized protein</fullName>
    </submittedName>
</protein>
<keyword evidence="2" id="KW-1185">Reference proteome</keyword>
<organism evidence="1 2">
    <name type="scientific">Portunus trituberculatus</name>
    <name type="common">Swimming crab</name>
    <name type="synonym">Neptunus trituberculatus</name>
    <dbReference type="NCBI Taxonomy" id="210409"/>
    <lineage>
        <taxon>Eukaryota</taxon>
        <taxon>Metazoa</taxon>
        <taxon>Ecdysozoa</taxon>
        <taxon>Arthropoda</taxon>
        <taxon>Crustacea</taxon>
        <taxon>Multicrustacea</taxon>
        <taxon>Malacostraca</taxon>
        <taxon>Eumalacostraca</taxon>
        <taxon>Eucarida</taxon>
        <taxon>Decapoda</taxon>
        <taxon>Pleocyemata</taxon>
        <taxon>Brachyura</taxon>
        <taxon>Eubrachyura</taxon>
        <taxon>Portunoidea</taxon>
        <taxon>Portunidae</taxon>
        <taxon>Portuninae</taxon>
        <taxon>Portunus</taxon>
    </lineage>
</organism>
<accession>A0A5B7JPU2</accession>
<dbReference type="EMBL" id="VSRR010106035">
    <property type="protein sequence ID" value="MPC96453.1"/>
    <property type="molecule type" value="Genomic_DNA"/>
</dbReference>
<name>A0A5B7JPU2_PORTR</name>
<gene>
    <name evidence="1" type="ORF">E2C01_091712</name>
</gene>
<evidence type="ECO:0000313" key="1">
    <source>
        <dbReference type="EMBL" id="MPC96453.1"/>
    </source>
</evidence>
<comment type="caution">
    <text evidence="1">The sequence shown here is derived from an EMBL/GenBank/DDBJ whole genome shotgun (WGS) entry which is preliminary data.</text>
</comment>
<evidence type="ECO:0000313" key="2">
    <source>
        <dbReference type="Proteomes" id="UP000324222"/>
    </source>
</evidence>
<reference evidence="1 2" key="1">
    <citation type="submission" date="2019-05" db="EMBL/GenBank/DDBJ databases">
        <title>Another draft genome of Portunus trituberculatus and its Hox gene families provides insights of decapod evolution.</title>
        <authorList>
            <person name="Jeong J.-H."/>
            <person name="Song I."/>
            <person name="Kim S."/>
            <person name="Choi T."/>
            <person name="Kim D."/>
            <person name="Ryu S."/>
            <person name="Kim W."/>
        </authorList>
    </citation>
    <scope>NUCLEOTIDE SEQUENCE [LARGE SCALE GENOMIC DNA]</scope>
    <source>
        <tissue evidence="1">Muscle</tissue>
    </source>
</reference>